<evidence type="ECO:0000256" key="4">
    <source>
        <dbReference type="ARBA" id="ARBA00022723"/>
    </source>
</evidence>
<evidence type="ECO:0000256" key="9">
    <source>
        <dbReference type="ARBA" id="ARBA00030110"/>
    </source>
</evidence>
<name>A0AAN9VR79_9ORTH</name>
<protein>
    <recommendedName>
        <fullName evidence="2">E3 ubiquitin-protein ligase RNF170</fullName>
    </recommendedName>
    <alternativeName>
        <fullName evidence="10">RING finger protein 170</fullName>
    </alternativeName>
    <alternativeName>
        <fullName evidence="9">RING-type E3 ubiquitin transferase RNF170</fullName>
    </alternativeName>
</protein>
<dbReference type="InterPro" id="IPR001841">
    <property type="entry name" value="Znf_RING"/>
</dbReference>
<keyword evidence="6" id="KW-0862">Zinc</keyword>
<evidence type="ECO:0000256" key="2">
    <source>
        <dbReference type="ARBA" id="ARBA00014068"/>
    </source>
</evidence>
<evidence type="ECO:0000256" key="11">
    <source>
        <dbReference type="PROSITE-ProRule" id="PRU00175"/>
    </source>
</evidence>
<dbReference type="InterPro" id="IPR013083">
    <property type="entry name" value="Znf_RING/FYVE/PHD"/>
</dbReference>
<dbReference type="SMART" id="SM00184">
    <property type="entry name" value="RING"/>
    <property type="match status" value="1"/>
</dbReference>
<dbReference type="SUPFAM" id="SSF57850">
    <property type="entry name" value="RING/U-box"/>
    <property type="match status" value="1"/>
</dbReference>
<evidence type="ECO:0000313" key="15">
    <source>
        <dbReference type="Proteomes" id="UP001378592"/>
    </source>
</evidence>
<keyword evidence="4" id="KW-0479">Metal-binding</keyword>
<feature type="domain" description="RING-type" evidence="13">
    <location>
        <begin position="65"/>
        <end position="107"/>
    </location>
</feature>
<evidence type="ECO:0000256" key="12">
    <source>
        <dbReference type="SAM" id="Phobius"/>
    </source>
</evidence>
<proteinExistence type="predicted"/>
<dbReference type="Pfam" id="PF00097">
    <property type="entry name" value="zf-C3HC4"/>
    <property type="match status" value="1"/>
</dbReference>
<keyword evidence="15" id="KW-1185">Reference proteome</keyword>
<feature type="transmembrane region" description="Helical" evidence="12">
    <location>
        <begin position="178"/>
        <end position="199"/>
    </location>
</feature>
<keyword evidence="3 12" id="KW-0812">Transmembrane</keyword>
<evidence type="ECO:0000256" key="6">
    <source>
        <dbReference type="ARBA" id="ARBA00022833"/>
    </source>
</evidence>
<evidence type="ECO:0000256" key="5">
    <source>
        <dbReference type="ARBA" id="ARBA00022771"/>
    </source>
</evidence>
<dbReference type="GO" id="GO:0061630">
    <property type="term" value="F:ubiquitin protein ligase activity"/>
    <property type="evidence" value="ECO:0007669"/>
    <property type="project" value="InterPro"/>
</dbReference>
<comment type="caution">
    <text evidence="14">The sequence shown here is derived from an EMBL/GenBank/DDBJ whole genome shotgun (WGS) entry which is preliminary data.</text>
</comment>
<dbReference type="InterPro" id="IPR038896">
    <property type="entry name" value="RNF170"/>
</dbReference>
<dbReference type="GO" id="GO:0008270">
    <property type="term" value="F:zinc ion binding"/>
    <property type="evidence" value="ECO:0007669"/>
    <property type="project" value="UniProtKB-KW"/>
</dbReference>
<feature type="transmembrane region" description="Helical" evidence="12">
    <location>
        <begin position="205"/>
        <end position="228"/>
    </location>
</feature>
<dbReference type="Pfam" id="PF06803">
    <property type="entry name" value="DUF1232"/>
    <property type="match status" value="1"/>
</dbReference>
<evidence type="ECO:0000256" key="8">
    <source>
        <dbReference type="ARBA" id="ARBA00023136"/>
    </source>
</evidence>
<organism evidence="14 15">
    <name type="scientific">Gryllus longicercus</name>
    <dbReference type="NCBI Taxonomy" id="2509291"/>
    <lineage>
        <taxon>Eukaryota</taxon>
        <taxon>Metazoa</taxon>
        <taxon>Ecdysozoa</taxon>
        <taxon>Arthropoda</taxon>
        <taxon>Hexapoda</taxon>
        <taxon>Insecta</taxon>
        <taxon>Pterygota</taxon>
        <taxon>Neoptera</taxon>
        <taxon>Polyneoptera</taxon>
        <taxon>Orthoptera</taxon>
        <taxon>Ensifera</taxon>
        <taxon>Gryllidea</taxon>
        <taxon>Grylloidea</taxon>
        <taxon>Gryllidae</taxon>
        <taxon>Gryllinae</taxon>
        <taxon>Gryllus</taxon>
    </lineage>
</organism>
<dbReference type="InterPro" id="IPR018957">
    <property type="entry name" value="Znf_C3HC4_RING-type"/>
</dbReference>
<evidence type="ECO:0000256" key="3">
    <source>
        <dbReference type="ARBA" id="ARBA00022692"/>
    </source>
</evidence>
<reference evidence="14 15" key="1">
    <citation type="submission" date="2024-03" db="EMBL/GenBank/DDBJ databases">
        <title>The genome assembly and annotation of the cricket Gryllus longicercus Weissman &amp; Gray.</title>
        <authorList>
            <person name="Szrajer S."/>
            <person name="Gray D."/>
            <person name="Ylla G."/>
        </authorList>
    </citation>
    <scope>NUCLEOTIDE SEQUENCE [LARGE SCALE GENOMIC DNA]</scope>
    <source>
        <strain evidence="14">DAG 2021-001</strain>
        <tissue evidence="14">Whole body minus gut</tissue>
    </source>
</reference>
<keyword evidence="8 12" id="KW-0472">Membrane</keyword>
<dbReference type="InterPro" id="IPR017907">
    <property type="entry name" value="Znf_RING_CS"/>
</dbReference>
<dbReference type="PANTHER" id="PTHR22894:SF5">
    <property type="entry name" value="RING-TYPE DOMAIN-CONTAINING PROTEIN"/>
    <property type="match status" value="1"/>
</dbReference>
<evidence type="ECO:0000256" key="1">
    <source>
        <dbReference type="ARBA" id="ARBA00004127"/>
    </source>
</evidence>
<dbReference type="GO" id="GO:0012505">
    <property type="term" value="C:endomembrane system"/>
    <property type="evidence" value="ECO:0007669"/>
    <property type="project" value="UniProtKB-SubCell"/>
</dbReference>
<keyword evidence="5 11" id="KW-0863">Zinc-finger</keyword>
<feature type="transmembrane region" description="Helical" evidence="12">
    <location>
        <begin position="13"/>
        <end position="32"/>
    </location>
</feature>
<gene>
    <name evidence="14" type="ORF">R5R35_002072</name>
</gene>
<dbReference type="InterPro" id="IPR010652">
    <property type="entry name" value="DUF1232"/>
</dbReference>
<evidence type="ECO:0000259" key="13">
    <source>
        <dbReference type="PROSITE" id="PS50089"/>
    </source>
</evidence>
<dbReference type="Proteomes" id="UP001378592">
    <property type="component" value="Unassembled WGS sequence"/>
</dbReference>
<sequence length="244" mass="27403">MSDQFIPGVGNEVIAFIACVLVTAFTLLVLVCRSSRSRPQTSVQSVDNGQAENVEVPAVFNRDTCPICLGEHILPAETNCGHLFCGICIRQYYEISNVTVMTCPLCRSNVNMLFIMFTNAEKEDASLEETRQIIYTFVDEYNQRCLLIRRTLVQVILDWPTTMRHLWNELFSINGLMYVTRAPISLCVIAAVVYILSPLDIIPEAVFGLLGLLDDLFVIFLIGLYVSVVYRRLVIMRGAAGNHL</sequence>
<dbReference type="PROSITE" id="PS00518">
    <property type="entry name" value="ZF_RING_1"/>
    <property type="match status" value="1"/>
</dbReference>
<dbReference type="PANTHER" id="PTHR22894">
    <property type="entry name" value="RING-TYPE DOMAIN-CONTAINING PROTEIN"/>
    <property type="match status" value="1"/>
</dbReference>
<evidence type="ECO:0000313" key="14">
    <source>
        <dbReference type="EMBL" id="KAK7862644.1"/>
    </source>
</evidence>
<evidence type="ECO:0000256" key="10">
    <source>
        <dbReference type="ARBA" id="ARBA00031107"/>
    </source>
</evidence>
<evidence type="ECO:0000256" key="7">
    <source>
        <dbReference type="ARBA" id="ARBA00022989"/>
    </source>
</evidence>
<dbReference type="EMBL" id="JAZDUA010000266">
    <property type="protein sequence ID" value="KAK7862644.1"/>
    <property type="molecule type" value="Genomic_DNA"/>
</dbReference>
<accession>A0AAN9VR79</accession>
<dbReference type="AlphaFoldDB" id="A0AAN9VR79"/>
<keyword evidence="7 12" id="KW-1133">Transmembrane helix</keyword>
<dbReference type="PROSITE" id="PS50089">
    <property type="entry name" value="ZF_RING_2"/>
    <property type="match status" value="1"/>
</dbReference>
<dbReference type="Gene3D" id="3.30.40.10">
    <property type="entry name" value="Zinc/RING finger domain, C3HC4 (zinc finger)"/>
    <property type="match status" value="1"/>
</dbReference>
<comment type="subcellular location">
    <subcellularLocation>
        <location evidence="1">Endomembrane system</location>
        <topology evidence="1">Multi-pass membrane protein</topology>
    </subcellularLocation>
</comment>